<keyword evidence="5" id="KW-1185">Reference proteome</keyword>
<feature type="chain" id="PRO_5040947065" evidence="2">
    <location>
        <begin position="24"/>
        <end position="226"/>
    </location>
</feature>
<gene>
    <name evidence="3" type="ORF">GCM10008170_33350</name>
    <name evidence="4" type="ORF">JOD31_003732</name>
</gene>
<dbReference type="Gene3D" id="1.25.40.10">
    <property type="entry name" value="Tetratricopeptide repeat domain"/>
    <property type="match status" value="1"/>
</dbReference>
<accession>A0A9W6IY60</accession>
<dbReference type="InterPro" id="IPR011990">
    <property type="entry name" value="TPR-like_helical_dom_sf"/>
</dbReference>
<dbReference type="Proteomes" id="UP001143400">
    <property type="component" value="Unassembled WGS sequence"/>
</dbReference>
<feature type="region of interest" description="Disordered" evidence="1">
    <location>
        <begin position="27"/>
        <end position="67"/>
    </location>
</feature>
<dbReference type="SMART" id="SM00028">
    <property type="entry name" value="TPR"/>
    <property type="match status" value="3"/>
</dbReference>
<proteinExistence type="predicted"/>
<organism evidence="3 6">
    <name type="scientific">Methylopila capsulata</name>
    <dbReference type="NCBI Taxonomy" id="61654"/>
    <lineage>
        <taxon>Bacteria</taxon>
        <taxon>Pseudomonadati</taxon>
        <taxon>Pseudomonadota</taxon>
        <taxon>Alphaproteobacteria</taxon>
        <taxon>Hyphomicrobiales</taxon>
        <taxon>Methylopilaceae</taxon>
        <taxon>Methylopila</taxon>
    </lineage>
</organism>
<dbReference type="EMBL" id="BSFF01000009">
    <property type="protein sequence ID" value="GLK57315.1"/>
    <property type="molecule type" value="Genomic_DNA"/>
</dbReference>
<name>A0A9W6IY60_9HYPH</name>
<dbReference type="SUPFAM" id="SSF48452">
    <property type="entry name" value="TPR-like"/>
    <property type="match status" value="1"/>
</dbReference>
<evidence type="ECO:0000313" key="3">
    <source>
        <dbReference type="EMBL" id="GLK57315.1"/>
    </source>
</evidence>
<evidence type="ECO:0000313" key="6">
    <source>
        <dbReference type="Proteomes" id="UP001143400"/>
    </source>
</evidence>
<comment type="caution">
    <text evidence="3">The sequence shown here is derived from an EMBL/GenBank/DDBJ whole genome shotgun (WGS) entry which is preliminary data.</text>
</comment>
<reference evidence="3" key="3">
    <citation type="submission" date="2023-01" db="EMBL/GenBank/DDBJ databases">
        <authorList>
            <person name="Sun Q."/>
            <person name="Evtushenko L."/>
        </authorList>
    </citation>
    <scope>NUCLEOTIDE SEQUENCE</scope>
    <source>
        <strain evidence="3">VKM B-1606</strain>
    </source>
</reference>
<evidence type="ECO:0000313" key="4">
    <source>
        <dbReference type="EMBL" id="MBM7853471.1"/>
    </source>
</evidence>
<dbReference type="AlphaFoldDB" id="A0A9W6IY60"/>
<dbReference type="RefSeq" id="WP_204951921.1">
    <property type="nucleotide sequence ID" value="NZ_BSFF01000009.1"/>
</dbReference>
<reference evidence="3" key="1">
    <citation type="journal article" date="2014" name="Int. J. Syst. Evol. Microbiol.">
        <title>Complete genome sequence of Corynebacterium casei LMG S-19264T (=DSM 44701T), isolated from a smear-ripened cheese.</title>
        <authorList>
            <consortium name="US DOE Joint Genome Institute (JGI-PGF)"/>
            <person name="Walter F."/>
            <person name="Albersmeier A."/>
            <person name="Kalinowski J."/>
            <person name="Ruckert C."/>
        </authorList>
    </citation>
    <scope>NUCLEOTIDE SEQUENCE</scope>
    <source>
        <strain evidence="3">VKM B-1606</strain>
    </source>
</reference>
<feature type="signal peptide" evidence="2">
    <location>
        <begin position="1"/>
        <end position="23"/>
    </location>
</feature>
<dbReference type="PROSITE" id="PS51257">
    <property type="entry name" value="PROKAR_LIPOPROTEIN"/>
    <property type="match status" value="1"/>
</dbReference>
<keyword evidence="2" id="KW-0732">Signal</keyword>
<reference evidence="4 5" key="2">
    <citation type="submission" date="2021-01" db="EMBL/GenBank/DDBJ databases">
        <title>Genomic Encyclopedia of Type Strains, Phase IV (KMG-IV): sequencing the most valuable type-strain genomes for metagenomic binning, comparative biology and taxonomic classification.</title>
        <authorList>
            <person name="Goeker M."/>
        </authorList>
    </citation>
    <scope>NUCLEOTIDE SEQUENCE [LARGE SCALE GENOMIC DNA]</scope>
    <source>
        <strain evidence="4 5">DSM 6130</strain>
    </source>
</reference>
<dbReference type="EMBL" id="JAFBCY010000005">
    <property type="protein sequence ID" value="MBM7853471.1"/>
    <property type="molecule type" value="Genomic_DNA"/>
</dbReference>
<evidence type="ECO:0000256" key="1">
    <source>
        <dbReference type="SAM" id="MobiDB-lite"/>
    </source>
</evidence>
<feature type="compositionally biased region" description="Pro residues" evidence="1">
    <location>
        <begin position="40"/>
        <end position="54"/>
    </location>
</feature>
<dbReference type="Proteomes" id="UP000758856">
    <property type="component" value="Unassembled WGS sequence"/>
</dbReference>
<evidence type="ECO:0000256" key="2">
    <source>
        <dbReference type="SAM" id="SignalP"/>
    </source>
</evidence>
<dbReference type="InterPro" id="IPR019734">
    <property type="entry name" value="TPR_rpt"/>
</dbReference>
<protein>
    <submittedName>
        <fullName evidence="4">Tetratricopeptide (TPR) repeat protein</fullName>
    </submittedName>
</protein>
<sequence>MMRFHLVATVVVALGLGCVGASAQPAPPLDGSPETTTPILPTPPGAAPPSPPAADPAVTGESANDSRGKAVDELLARLAKTDDPQTAKRIAMAVQALWIRSGSDTIDLLTSRALEAQRKANTGMALKLLGEVVSLKPEFAEGWSRRAAIHVEAKDYDQAMVDIHETLLREPRHFGVWIGLGRILQESGLDAKALAAYRRAYALYPAAEGLKREIDELTLKVEGQPI</sequence>
<evidence type="ECO:0000313" key="5">
    <source>
        <dbReference type="Proteomes" id="UP000758856"/>
    </source>
</evidence>